<comment type="catalytic activity">
    <reaction evidence="1">
        <text>a phosphate monoester + H2O = an alcohol + phosphate</text>
        <dbReference type="Rhea" id="RHEA:15017"/>
        <dbReference type="ChEBI" id="CHEBI:15377"/>
        <dbReference type="ChEBI" id="CHEBI:30879"/>
        <dbReference type="ChEBI" id="CHEBI:43474"/>
        <dbReference type="ChEBI" id="CHEBI:67140"/>
        <dbReference type="EC" id="3.1.3.2"/>
    </reaction>
</comment>
<dbReference type="GO" id="GO:0003993">
    <property type="term" value="F:acid phosphatase activity"/>
    <property type="evidence" value="ECO:0007669"/>
    <property type="project" value="UniProtKB-EC"/>
</dbReference>
<evidence type="ECO:0000256" key="2">
    <source>
        <dbReference type="ARBA" id="ARBA00005375"/>
    </source>
</evidence>
<evidence type="ECO:0000313" key="4">
    <source>
        <dbReference type="EMBL" id="JAT05282.1"/>
    </source>
</evidence>
<evidence type="ECO:0000256" key="1">
    <source>
        <dbReference type="ARBA" id="ARBA00000032"/>
    </source>
</evidence>
<dbReference type="Pfam" id="PF00328">
    <property type="entry name" value="His_Phos_2"/>
    <property type="match status" value="1"/>
</dbReference>
<dbReference type="CDD" id="cd07061">
    <property type="entry name" value="HP_HAP_like"/>
    <property type="match status" value="1"/>
</dbReference>
<dbReference type="PANTHER" id="PTHR11567:SF171">
    <property type="entry name" value="ACID PHOSPHATASE FAMILY"/>
    <property type="match status" value="1"/>
</dbReference>
<dbReference type="AlphaFoldDB" id="A0A1B6K1G9"/>
<dbReference type="EMBL" id="GECU01011443">
    <property type="protein sequence ID" value="JAS96263.1"/>
    <property type="molecule type" value="Transcribed_RNA"/>
</dbReference>
<dbReference type="InterPro" id="IPR033379">
    <property type="entry name" value="Acid_Pase_AS"/>
</dbReference>
<reference evidence="4" key="1">
    <citation type="submission" date="2015-11" db="EMBL/GenBank/DDBJ databases">
        <title>De novo transcriptome assembly of four potential Pierce s Disease insect vectors from Arizona vineyards.</title>
        <authorList>
            <person name="Tassone E.E."/>
        </authorList>
    </citation>
    <scope>NUCLEOTIDE SEQUENCE</scope>
</reference>
<gene>
    <name evidence="4" type="ORF">g.42634</name>
    <name evidence="3" type="ORF">g.42635</name>
</gene>
<evidence type="ECO:0000313" key="3">
    <source>
        <dbReference type="EMBL" id="JAS96263.1"/>
    </source>
</evidence>
<proteinExistence type="inferred from homology"/>
<evidence type="ECO:0008006" key="5">
    <source>
        <dbReference type="Google" id="ProtNLM"/>
    </source>
</evidence>
<dbReference type="PROSITE" id="PS00616">
    <property type="entry name" value="HIS_ACID_PHOSPHAT_1"/>
    <property type="match status" value="1"/>
</dbReference>
<dbReference type="InterPro" id="IPR029033">
    <property type="entry name" value="His_PPase_superfam"/>
</dbReference>
<accession>A0A1B6K1G9</accession>
<organism evidence="4">
    <name type="scientific">Homalodisca liturata</name>
    <dbReference type="NCBI Taxonomy" id="320908"/>
    <lineage>
        <taxon>Eukaryota</taxon>
        <taxon>Metazoa</taxon>
        <taxon>Ecdysozoa</taxon>
        <taxon>Arthropoda</taxon>
        <taxon>Hexapoda</taxon>
        <taxon>Insecta</taxon>
        <taxon>Pterygota</taxon>
        <taxon>Neoptera</taxon>
        <taxon>Paraneoptera</taxon>
        <taxon>Hemiptera</taxon>
        <taxon>Auchenorrhyncha</taxon>
        <taxon>Membracoidea</taxon>
        <taxon>Cicadellidae</taxon>
        <taxon>Cicadellinae</taxon>
        <taxon>Proconiini</taxon>
        <taxon>Homalodisca</taxon>
    </lineage>
</organism>
<dbReference type="PANTHER" id="PTHR11567">
    <property type="entry name" value="ACID PHOSPHATASE-RELATED"/>
    <property type="match status" value="1"/>
</dbReference>
<dbReference type="InterPro" id="IPR050645">
    <property type="entry name" value="Histidine_acid_phosphatase"/>
</dbReference>
<comment type="similarity">
    <text evidence="2">Belongs to the histidine acid phosphatase family.</text>
</comment>
<name>A0A1B6K1G9_9HEMI</name>
<dbReference type="SUPFAM" id="SSF53254">
    <property type="entry name" value="Phosphoglycerate mutase-like"/>
    <property type="match status" value="1"/>
</dbReference>
<sequence length="427" mass="48415">MRSTSMRACPAPQSGLIFLCAITFAVLAIAYSLSDESLSPSVATPSQQSNANLISSRAVTTLKFVVAISRHGNRGPQFTYPSCPYQMNDTKFWPYGPKELTELGRIRMFNLGKQFRSMYSGFLGDIYRPGEFQAYSTSTQRTLESAELFLAGLFPPTGFQVWNRNLRWQPIPIYPNPRDRNSMVRPWGPNICPIFRADQNKSMAEFEQKYDSELNEFFAQALPYSGYDMDTYNNTTKTVAGIPRYIALYSFWESFLHPQEDGLPLPDWSKEVYPQPLAFLMSKLLQAIAIGTDHQTRFLEGELFQEIVELMRTKVNNSLESNKKMVYYSGHDNTLLGLQAILGLNKEIIGPVKPGSVLILELHQDHADEQFYVEVLNINGGSPDLEPTHLNIPGCDSPCDFHLLLNITEKYYNITDFQKECQVNLAT</sequence>
<dbReference type="InterPro" id="IPR000560">
    <property type="entry name" value="His_Pase_clade-2"/>
</dbReference>
<protein>
    <recommendedName>
        <fullName evidence="5">Acid phosphatase</fullName>
    </recommendedName>
</protein>
<dbReference type="EMBL" id="GECU01002425">
    <property type="protein sequence ID" value="JAT05282.1"/>
    <property type="molecule type" value="Transcribed_RNA"/>
</dbReference>
<dbReference type="Gene3D" id="3.40.50.1240">
    <property type="entry name" value="Phosphoglycerate mutase-like"/>
    <property type="match status" value="1"/>
</dbReference>